<evidence type="ECO:0000256" key="1">
    <source>
        <dbReference type="SAM" id="MobiDB-lite"/>
    </source>
</evidence>
<proteinExistence type="predicted"/>
<feature type="region of interest" description="Disordered" evidence="1">
    <location>
        <begin position="45"/>
        <end position="114"/>
    </location>
</feature>
<organism evidence="2 3">
    <name type="scientific">Phytophthora lilii</name>
    <dbReference type="NCBI Taxonomy" id="2077276"/>
    <lineage>
        <taxon>Eukaryota</taxon>
        <taxon>Sar</taxon>
        <taxon>Stramenopiles</taxon>
        <taxon>Oomycota</taxon>
        <taxon>Peronosporomycetes</taxon>
        <taxon>Peronosporales</taxon>
        <taxon>Peronosporaceae</taxon>
        <taxon>Phytophthora</taxon>
    </lineage>
</organism>
<reference evidence="2" key="1">
    <citation type="submission" date="2023-04" db="EMBL/GenBank/DDBJ databases">
        <title>Phytophthora lilii NBRC 32176.</title>
        <authorList>
            <person name="Ichikawa N."/>
            <person name="Sato H."/>
            <person name="Tonouchi N."/>
        </authorList>
    </citation>
    <scope>NUCLEOTIDE SEQUENCE</scope>
    <source>
        <strain evidence="2">NBRC 32176</strain>
    </source>
</reference>
<gene>
    <name evidence="2" type="ORF">Plil01_001216800</name>
</gene>
<sequence>MTSRTSTGENFVFHPPAPKYASLAAPLLSKELVLKSWLVNAQPLTPVTLKNDNDAPAAGGEKQAELESQLALLRTDVDALQSTDQPQQSSLTESTPRVPSVLPRFYSKRDEDVY</sequence>
<feature type="compositionally biased region" description="Polar residues" evidence="1">
    <location>
        <begin position="80"/>
        <end position="97"/>
    </location>
</feature>
<dbReference type="Proteomes" id="UP001165083">
    <property type="component" value="Unassembled WGS sequence"/>
</dbReference>
<evidence type="ECO:0000313" key="3">
    <source>
        <dbReference type="Proteomes" id="UP001165083"/>
    </source>
</evidence>
<accession>A0A9W6X2W2</accession>
<comment type="caution">
    <text evidence="2">The sequence shown here is derived from an EMBL/GenBank/DDBJ whole genome shotgun (WGS) entry which is preliminary data.</text>
</comment>
<keyword evidence="3" id="KW-1185">Reference proteome</keyword>
<dbReference type="EMBL" id="BSXW01000737">
    <property type="protein sequence ID" value="GMF28810.1"/>
    <property type="molecule type" value="Genomic_DNA"/>
</dbReference>
<evidence type="ECO:0000313" key="2">
    <source>
        <dbReference type="EMBL" id="GMF28810.1"/>
    </source>
</evidence>
<name>A0A9W6X2W2_9STRA</name>
<dbReference type="OrthoDB" id="127386at2759"/>
<protein>
    <submittedName>
        <fullName evidence="2">Unnamed protein product</fullName>
    </submittedName>
</protein>
<dbReference type="AlphaFoldDB" id="A0A9W6X2W2"/>